<proteinExistence type="predicted"/>
<keyword evidence="3" id="KW-1185">Reference proteome</keyword>
<name>A0A518K777_9BACT</name>
<feature type="compositionally biased region" description="Acidic residues" evidence="1">
    <location>
        <begin position="227"/>
        <end position="240"/>
    </location>
</feature>
<dbReference type="AlphaFoldDB" id="A0A518K777"/>
<evidence type="ECO:0000313" key="2">
    <source>
        <dbReference type="EMBL" id="QDV73634.1"/>
    </source>
</evidence>
<accession>A0A518K777</accession>
<sequence length="659" mass="71744">MYRIRLVCLTLRVALALVVLAPVAALAERPTSMRLFPGRSVFFVRTPDATELSDRFNSGGGGELLNDPEISPFLKALFNRIDESYREGPGKATGGGLADMLALFEGEVALGIVPRRNEPPGVVFLADTVSGANRKAGEPMALADGQERATKLLDSIKEYASGRGEQIASEPVGSTTATVIRRGDNANETFGAVERDGVLIICNDRILLESVVTKWDEAEGLVPAVEAEAEDEEEKPAEDEDRAKRAKRLRQRYAEPLSDNEAFTESLRECVSERLGAGDESPPQLVAFIDPVGIFRAVAQENAGARIALATLPILGIDGVEGAAGSVWINEGEWDSLFRAHLLLDNPRAGVLKMARLLPCDPTPVDAIPSEVAAYTCGAVDFAGTLDGASQLYDRIRGEGRFADDVEKFVTERAGVSPATLIEHFTGRFVSLQAFGETREGAAPRVTPARAIFLETHEPEKALTVVEAVLNKVGANLEQRDHNGHPYFVLPFFEEMAQKQREEGPRPGQAPMVISCLALIGDDVVFCETYELMQKLLDTHAGEGDRLAEHLPFRLMANRINRLGAATVGGEEGRILMYQDPVAQFRQWHAAGSSDASREQLNQMAEFAPPMRWLRDALEDSGVPSAEAMMKYATPSGAAIYDTPRGFRYVAFSFKRAKE</sequence>
<protein>
    <recommendedName>
        <fullName evidence="4">DUF3352 domain-containing protein</fullName>
    </recommendedName>
</protein>
<dbReference type="KEGG" id="bmei:Spa11_18320"/>
<evidence type="ECO:0000313" key="3">
    <source>
        <dbReference type="Proteomes" id="UP000316426"/>
    </source>
</evidence>
<gene>
    <name evidence="2" type="ORF">Spa11_18320</name>
</gene>
<reference evidence="2 3" key="1">
    <citation type="submission" date="2019-02" db="EMBL/GenBank/DDBJ databases">
        <title>Deep-cultivation of Planctomycetes and their phenomic and genomic characterization uncovers novel biology.</title>
        <authorList>
            <person name="Wiegand S."/>
            <person name="Jogler M."/>
            <person name="Boedeker C."/>
            <person name="Pinto D."/>
            <person name="Vollmers J."/>
            <person name="Rivas-Marin E."/>
            <person name="Kohn T."/>
            <person name="Peeters S.H."/>
            <person name="Heuer A."/>
            <person name="Rast P."/>
            <person name="Oberbeckmann S."/>
            <person name="Bunk B."/>
            <person name="Jeske O."/>
            <person name="Meyerdierks A."/>
            <person name="Storesund J.E."/>
            <person name="Kallscheuer N."/>
            <person name="Luecker S."/>
            <person name="Lage O.M."/>
            <person name="Pohl T."/>
            <person name="Merkel B.J."/>
            <person name="Hornburger P."/>
            <person name="Mueller R.-W."/>
            <person name="Bruemmer F."/>
            <person name="Labrenz M."/>
            <person name="Spormann A.M."/>
            <person name="Op den Camp H."/>
            <person name="Overmann J."/>
            <person name="Amann R."/>
            <person name="Jetten M.S.M."/>
            <person name="Mascher T."/>
            <person name="Medema M.H."/>
            <person name="Devos D.P."/>
            <person name="Kaster A.-K."/>
            <person name="Ovreas L."/>
            <person name="Rohde M."/>
            <person name="Galperin M.Y."/>
            <person name="Jogler C."/>
        </authorList>
    </citation>
    <scope>NUCLEOTIDE SEQUENCE [LARGE SCALE GENOMIC DNA]</scope>
    <source>
        <strain evidence="2 3">Spa11</strain>
    </source>
</reference>
<evidence type="ECO:0000256" key="1">
    <source>
        <dbReference type="SAM" id="MobiDB-lite"/>
    </source>
</evidence>
<dbReference type="Proteomes" id="UP000316426">
    <property type="component" value="Chromosome"/>
</dbReference>
<organism evidence="2 3">
    <name type="scientific">Botrimarina mediterranea</name>
    <dbReference type="NCBI Taxonomy" id="2528022"/>
    <lineage>
        <taxon>Bacteria</taxon>
        <taxon>Pseudomonadati</taxon>
        <taxon>Planctomycetota</taxon>
        <taxon>Planctomycetia</taxon>
        <taxon>Pirellulales</taxon>
        <taxon>Lacipirellulaceae</taxon>
        <taxon>Botrimarina</taxon>
    </lineage>
</organism>
<dbReference type="RefSeq" id="WP_145110971.1">
    <property type="nucleotide sequence ID" value="NZ_CP036349.1"/>
</dbReference>
<evidence type="ECO:0008006" key="4">
    <source>
        <dbReference type="Google" id="ProtNLM"/>
    </source>
</evidence>
<feature type="region of interest" description="Disordered" evidence="1">
    <location>
        <begin position="224"/>
        <end position="246"/>
    </location>
</feature>
<dbReference type="EMBL" id="CP036349">
    <property type="protein sequence ID" value="QDV73634.1"/>
    <property type="molecule type" value="Genomic_DNA"/>
</dbReference>